<accession>A0A921YX09</accession>
<dbReference type="GO" id="GO:0007304">
    <property type="term" value="P:chorion-containing eggshell formation"/>
    <property type="evidence" value="ECO:0007669"/>
    <property type="project" value="InterPro"/>
</dbReference>
<comment type="similarity">
    <text evidence="2 4">Belongs to the chorion protein family.</text>
</comment>
<evidence type="ECO:0000313" key="6">
    <source>
        <dbReference type="EMBL" id="KAG6447194.1"/>
    </source>
</evidence>
<proteinExistence type="inferred from homology"/>
<feature type="chain" id="PRO_5038324433" evidence="5">
    <location>
        <begin position="22"/>
        <end position="225"/>
    </location>
</feature>
<evidence type="ECO:0000256" key="2">
    <source>
        <dbReference type="ARBA" id="ARBA00005906"/>
    </source>
</evidence>
<protein>
    <submittedName>
        <fullName evidence="6">Uncharacterized protein</fullName>
    </submittedName>
</protein>
<comment type="caution">
    <text evidence="6">The sequence shown here is derived from an EMBL/GenBank/DDBJ whole genome shotgun (WGS) entry which is preliminary data.</text>
</comment>
<dbReference type="EMBL" id="JH668342">
    <property type="protein sequence ID" value="KAG6447194.1"/>
    <property type="molecule type" value="Genomic_DNA"/>
</dbReference>
<feature type="signal peptide" evidence="5">
    <location>
        <begin position="1"/>
        <end position="21"/>
    </location>
</feature>
<organism evidence="6 7">
    <name type="scientific">Manduca sexta</name>
    <name type="common">Tobacco hawkmoth</name>
    <name type="synonym">Tobacco hornworm</name>
    <dbReference type="NCBI Taxonomy" id="7130"/>
    <lineage>
        <taxon>Eukaryota</taxon>
        <taxon>Metazoa</taxon>
        <taxon>Ecdysozoa</taxon>
        <taxon>Arthropoda</taxon>
        <taxon>Hexapoda</taxon>
        <taxon>Insecta</taxon>
        <taxon>Pterygota</taxon>
        <taxon>Neoptera</taxon>
        <taxon>Endopterygota</taxon>
        <taxon>Lepidoptera</taxon>
        <taxon>Glossata</taxon>
        <taxon>Ditrysia</taxon>
        <taxon>Bombycoidea</taxon>
        <taxon>Sphingidae</taxon>
        <taxon>Sphinginae</taxon>
        <taxon>Sphingini</taxon>
        <taxon>Manduca</taxon>
    </lineage>
</organism>
<sequence>MAAKIFFVLFIQAVLSKAVLSQCIGAGFPGPYGPGFGFDGLAYDGLGLAPFDAYGMGPYDAFPLAPFDMLYGPTWPGMGCGAPLGLGPFGPATAPGFGAGYGYGGPLPIAAGSPMPPAGLSIVSENVIEGVVSVAGQLPFLSAISMAGEFPTAGSGAVSYGCGDGGLGIVAEIPMGPAVGPIMEPIMAPAMAPFEYAAVGPYGYGPVVDGLGYGPIGGCGYGAYY</sequence>
<evidence type="ECO:0000256" key="5">
    <source>
        <dbReference type="SAM" id="SignalP"/>
    </source>
</evidence>
<dbReference type="GO" id="GO:0005213">
    <property type="term" value="F:structural constituent of egg chorion"/>
    <property type="evidence" value="ECO:0007669"/>
    <property type="project" value="InterPro"/>
</dbReference>
<evidence type="ECO:0000313" key="7">
    <source>
        <dbReference type="Proteomes" id="UP000791440"/>
    </source>
</evidence>
<dbReference type="GO" id="GO:0042600">
    <property type="term" value="C:egg chorion"/>
    <property type="evidence" value="ECO:0007669"/>
    <property type="project" value="InterPro"/>
</dbReference>
<reference evidence="6" key="1">
    <citation type="journal article" date="2016" name="Insect Biochem. Mol. Biol.">
        <title>Multifaceted biological insights from a draft genome sequence of the tobacco hornworm moth, Manduca sexta.</title>
        <authorList>
            <person name="Kanost M.R."/>
            <person name="Arrese E.L."/>
            <person name="Cao X."/>
            <person name="Chen Y.R."/>
            <person name="Chellapilla S."/>
            <person name="Goldsmith M.R."/>
            <person name="Grosse-Wilde E."/>
            <person name="Heckel D.G."/>
            <person name="Herndon N."/>
            <person name="Jiang H."/>
            <person name="Papanicolaou A."/>
            <person name="Qu J."/>
            <person name="Soulages J.L."/>
            <person name="Vogel H."/>
            <person name="Walters J."/>
            <person name="Waterhouse R.M."/>
            <person name="Ahn S.J."/>
            <person name="Almeida F.C."/>
            <person name="An C."/>
            <person name="Aqrawi P."/>
            <person name="Bretschneider A."/>
            <person name="Bryant W.B."/>
            <person name="Bucks S."/>
            <person name="Chao H."/>
            <person name="Chevignon G."/>
            <person name="Christen J.M."/>
            <person name="Clarke D.F."/>
            <person name="Dittmer N.T."/>
            <person name="Ferguson L.C.F."/>
            <person name="Garavelou S."/>
            <person name="Gordon K.H.J."/>
            <person name="Gunaratna R.T."/>
            <person name="Han Y."/>
            <person name="Hauser F."/>
            <person name="He Y."/>
            <person name="Heidel-Fischer H."/>
            <person name="Hirsh A."/>
            <person name="Hu Y."/>
            <person name="Jiang H."/>
            <person name="Kalra D."/>
            <person name="Klinner C."/>
            <person name="Konig C."/>
            <person name="Kovar C."/>
            <person name="Kroll A.R."/>
            <person name="Kuwar S.S."/>
            <person name="Lee S.L."/>
            <person name="Lehman R."/>
            <person name="Li K."/>
            <person name="Li Z."/>
            <person name="Liang H."/>
            <person name="Lovelace S."/>
            <person name="Lu Z."/>
            <person name="Mansfield J.H."/>
            <person name="McCulloch K.J."/>
            <person name="Mathew T."/>
            <person name="Morton B."/>
            <person name="Muzny D.M."/>
            <person name="Neunemann D."/>
            <person name="Ongeri F."/>
            <person name="Pauchet Y."/>
            <person name="Pu L.L."/>
            <person name="Pyrousis I."/>
            <person name="Rao X.J."/>
            <person name="Redding A."/>
            <person name="Roesel C."/>
            <person name="Sanchez-Gracia A."/>
            <person name="Schaack S."/>
            <person name="Shukla A."/>
            <person name="Tetreau G."/>
            <person name="Wang Y."/>
            <person name="Xiong G.H."/>
            <person name="Traut W."/>
            <person name="Walsh T.K."/>
            <person name="Worley K.C."/>
            <person name="Wu D."/>
            <person name="Wu W."/>
            <person name="Wu Y.Q."/>
            <person name="Zhang X."/>
            <person name="Zou Z."/>
            <person name="Zucker H."/>
            <person name="Briscoe A.D."/>
            <person name="Burmester T."/>
            <person name="Clem R.J."/>
            <person name="Feyereisen R."/>
            <person name="Grimmelikhuijzen C.J.P."/>
            <person name="Hamodrakas S.J."/>
            <person name="Hansson B.S."/>
            <person name="Huguet E."/>
            <person name="Jermiin L.S."/>
            <person name="Lan Q."/>
            <person name="Lehman H.K."/>
            <person name="Lorenzen M."/>
            <person name="Merzendorfer H."/>
            <person name="Michalopoulos I."/>
            <person name="Morton D.B."/>
            <person name="Muthukrishnan S."/>
            <person name="Oakeshott J.G."/>
            <person name="Palmer W."/>
            <person name="Park Y."/>
            <person name="Passarelli A.L."/>
            <person name="Rozas J."/>
            <person name="Schwartz L.M."/>
            <person name="Smith W."/>
            <person name="Southgate A."/>
            <person name="Vilcinskas A."/>
            <person name="Vogt R."/>
            <person name="Wang P."/>
            <person name="Werren J."/>
            <person name="Yu X.Q."/>
            <person name="Zhou J.J."/>
            <person name="Brown S.J."/>
            <person name="Scherer S.E."/>
            <person name="Richards S."/>
            <person name="Blissard G.W."/>
        </authorList>
    </citation>
    <scope>NUCLEOTIDE SEQUENCE</scope>
</reference>
<evidence type="ECO:0000256" key="1">
    <source>
        <dbReference type="ARBA" id="ARBA00003434"/>
    </source>
</evidence>
<reference evidence="6" key="2">
    <citation type="submission" date="2020-12" db="EMBL/GenBank/DDBJ databases">
        <authorList>
            <person name="Kanost M."/>
        </authorList>
    </citation>
    <scope>NUCLEOTIDE SEQUENCE</scope>
</reference>
<dbReference type="Pfam" id="PF01723">
    <property type="entry name" value="Chorion_1"/>
    <property type="match status" value="2"/>
</dbReference>
<dbReference type="Proteomes" id="UP000791440">
    <property type="component" value="Unassembled WGS sequence"/>
</dbReference>
<dbReference type="InterPro" id="IPR002635">
    <property type="entry name" value="Chorion"/>
</dbReference>
<evidence type="ECO:0000256" key="4">
    <source>
        <dbReference type="RuleBase" id="RU004378"/>
    </source>
</evidence>
<comment type="function">
    <text evidence="1">This protein is one of many from the eggshell of the silk moth.</text>
</comment>
<keyword evidence="7" id="KW-1185">Reference proteome</keyword>
<evidence type="ECO:0000256" key="3">
    <source>
        <dbReference type="ARBA" id="ARBA00022737"/>
    </source>
</evidence>
<keyword evidence="5" id="KW-0732">Signal</keyword>
<keyword evidence="3" id="KW-0677">Repeat</keyword>
<gene>
    <name evidence="6" type="ORF">O3G_MSEX004812</name>
</gene>
<dbReference type="AlphaFoldDB" id="A0A921YX09"/>
<name>A0A921YX09_MANSE</name>
<dbReference type="EMBL" id="JH668342">
    <property type="protein sequence ID" value="KAG6447193.1"/>
    <property type="molecule type" value="Genomic_DNA"/>
</dbReference>